<feature type="domain" description="WxxW" evidence="6">
    <location>
        <begin position="120"/>
        <end position="202"/>
    </location>
</feature>
<feature type="signal peptide" evidence="5">
    <location>
        <begin position="1"/>
        <end position="20"/>
    </location>
</feature>
<keyword evidence="3 5" id="KW-0732">Signal</keyword>
<feature type="domain" description="WxxW" evidence="6">
    <location>
        <begin position="26"/>
        <end position="109"/>
    </location>
</feature>
<reference evidence="7 8" key="1">
    <citation type="submission" date="2024-01" db="EMBL/GenBank/DDBJ databases">
        <title>The genome of the rayed Mediterranean limpet Patella caerulea (Linnaeus, 1758).</title>
        <authorList>
            <person name="Anh-Thu Weber A."/>
            <person name="Halstead-Nussloch G."/>
        </authorList>
    </citation>
    <scope>NUCLEOTIDE SEQUENCE [LARGE SCALE GENOMIC DNA]</scope>
    <source>
        <strain evidence="7">AATW-2023a</strain>
        <tissue evidence="7">Whole specimen</tissue>
    </source>
</reference>
<protein>
    <recommendedName>
        <fullName evidence="6">WxxW domain-containing protein</fullName>
    </recommendedName>
</protein>
<evidence type="ECO:0000256" key="5">
    <source>
        <dbReference type="SAM" id="SignalP"/>
    </source>
</evidence>
<organism evidence="7 8">
    <name type="scientific">Patella caerulea</name>
    <name type="common">Rayed Mediterranean limpet</name>
    <dbReference type="NCBI Taxonomy" id="87958"/>
    <lineage>
        <taxon>Eukaryota</taxon>
        <taxon>Metazoa</taxon>
        <taxon>Spiralia</taxon>
        <taxon>Lophotrochozoa</taxon>
        <taxon>Mollusca</taxon>
        <taxon>Gastropoda</taxon>
        <taxon>Patellogastropoda</taxon>
        <taxon>Patelloidea</taxon>
        <taxon>Patellidae</taxon>
        <taxon>Patella</taxon>
    </lineage>
</organism>
<dbReference type="InterPro" id="IPR039675">
    <property type="entry name" value="CILP1/CILP2"/>
</dbReference>
<evidence type="ECO:0000256" key="3">
    <source>
        <dbReference type="ARBA" id="ARBA00022729"/>
    </source>
</evidence>
<dbReference type="EMBL" id="JAZGQO010000008">
    <property type="protein sequence ID" value="KAK6179694.1"/>
    <property type="molecule type" value="Genomic_DNA"/>
</dbReference>
<evidence type="ECO:0000256" key="1">
    <source>
        <dbReference type="ARBA" id="ARBA00004613"/>
    </source>
</evidence>
<proteinExistence type="predicted"/>
<dbReference type="InterPro" id="IPR025155">
    <property type="entry name" value="WxxW_domain"/>
</dbReference>
<keyword evidence="8" id="KW-1185">Reference proteome</keyword>
<feature type="chain" id="PRO_5042894826" description="WxxW domain-containing protein" evidence="5">
    <location>
        <begin position="21"/>
        <end position="203"/>
    </location>
</feature>
<accession>A0AAN8JPG6</accession>
<name>A0AAN8JPG6_PATCE</name>
<dbReference type="AlphaFoldDB" id="A0AAN8JPG6"/>
<evidence type="ECO:0000259" key="6">
    <source>
        <dbReference type="Pfam" id="PF13330"/>
    </source>
</evidence>
<dbReference type="PANTHER" id="PTHR15031">
    <property type="entry name" value="CARTILAGE INTERMEDIATE LAYER PROTEIN CLIP"/>
    <property type="match status" value="1"/>
</dbReference>
<keyword evidence="2" id="KW-0964">Secreted</keyword>
<evidence type="ECO:0000313" key="7">
    <source>
        <dbReference type="EMBL" id="KAK6179694.1"/>
    </source>
</evidence>
<gene>
    <name evidence="7" type="ORF">SNE40_011999</name>
</gene>
<dbReference type="GO" id="GO:0005576">
    <property type="term" value="C:extracellular region"/>
    <property type="evidence" value="ECO:0007669"/>
    <property type="project" value="UniProtKB-SubCell"/>
</dbReference>
<evidence type="ECO:0000256" key="4">
    <source>
        <dbReference type="ARBA" id="ARBA00023180"/>
    </source>
</evidence>
<dbReference type="Pfam" id="PF13330">
    <property type="entry name" value="Mucin2_WxxW"/>
    <property type="match status" value="2"/>
</dbReference>
<evidence type="ECO:0000256" key="2">
    <source>
        <dbReference type="ARBA" id="ARBA00022525"/>
    </source>
</evidence>
<sequence length="203" mass="23326">MKTFAVLVLAVVVCSHAVEGSNCNQWTKFYSRDQPTAAADYESLYRIRREHSCDNICKVPSDIDVETLEGVYYRDAGEVVQIGPTFGFACFNNKQPDRKCLDYKVRFCCMEKTPKCTGKWTPFYNRDRPSYSGDWETFTELRQAHKSICAKPSAIDVKLVKNGKDYRTAGEVVSVNPSKGFWCQNKLQKDKRCEDYKVRFCCP</sequence>
<keyword evidence="4" id="KW-0325">Glycoprotein</keyword>
<comment type="subcellular location">
    <subcellularLocation>
        <location evidence="1">Secreted</location>
    </subcellularLocation>
</comment>
<dbReference type="Proteomes" id="UP001347796">
    <property type="component" value="Unassembled WGS sequence"/>
</dbReference>
<evidence type="ECO:0000313" key="8">
    <source>
        <dbReference type="Proteomes" id="UP001347796"/>
    </source>
</evidence>
<comment type="caution">
    <text evidence="7">The sequence shown here is derived from an EMBL/GenBank/DDBJ whole genome shotgun (WGS) entry which is preliminary data.</text>
</comment>